<dbReference type="RefSeq" id="WP_019599032.1">
    <property type="nucleotide sequence ID" value="NZ_FNQC01000013.1"/>
</dbReference>
<comment type="caution">
    <text evidence="6">The sequence shown here is derived from an EMBL/GenBank/DDBJ whole genome shotgun (WGS) entry which is preliminary data.</text>
</comment>
<comment type="cofactor">
    <cofactor evidence="1">
        <name>Mg(2+)</name>
        <dbReference type="ChEBI" id="CHEBI:18420"/>
    </cofactor>
</comment>
<gene>
    <name evidence="6" type="ORF">SAMN05444412_113119</name>
</gene>
<accession>A0A1H3STW3</accession>
<dbReference type="EMBL" id="FNQC01000013">
    <property type="protein sequence ID" value="SDZ41426.1"/>
    <property type="molecule type" value="Genomic_DNA"/>
</dbReference>
<evidence type="ECO:0000256" key="1">
    <source>
        <dbReference type="ARBA" id="ARBA00001946"/>
    </source>
</evidence>
<evidence type="ECO:0000256" key="3">
    <source>
        <dbReference type="ARBA" id="ARBA00022801"/>
    </source>
</evidence>
<dbReference type="InterPro" id="IPR011330">
    <property type="entry name" value="Glyco_hydro/deAcase_b/a-brl"/>
</dbReference>
<dbReference type="SUPFAM" id="SSF88713">
    <property type="entry name" value="Glycoside hydrolase/deacetylase"/>
    <property type="match status" value="1"/>
</dbReference>
<organism evidence="6 7">
    <name type="scientific">Rhodonellum ikkaensis</name>
    <dbReference type="NCBI Taxonomy" id="336829"/>
    <lineage>
        <taxon>Bacteria</taxon>
        <taxon>Pseudomonadati</taxon>
        <taxon>Bacteroidota</taxon>
        <taxon>Cytophagia</taxon>
        <taxon>Cytophagales</taxon>
        <taxon>Cytophagaceae</taxon>
        <taxon>Rhodonellum</taxon>
    </lineage>
</organism>
<keyword evidence="4" id="KW-0460">Magnesium</keyword>
<evidence type="ECO:0000256" key="4">
    <source>
        <dbReference type="ARBA" id="ARBA00022842"/>
    </source>
</evidence>
<dbReference type="PANTHER" id="PTHR31609:SF1">
    <property type="entry name" value="CARBOHYDRATE DEACETYLASE"/>
    <property type="match status" value="1"/>
</dbReference>
<reference evidence="6 7" key="1">
    <citation type="submission" date="2016-10" db="EMBL/GenBank/DDBJ databases">
        <authorList>
            <person name="Varghese N."/>
            <person name="Submissions S."/>
        </authorList>
    </citation>
    <scope>NUCLEOTIDE SEQUENCE [LARGE SCALE GENOMIC DNA]</scope>
    <source>
        <strain evidence="6 7">DSM 17997</strain>
    </source>
</reference>
<keyword evidence="2" id="KW-0479">Metal-binding</keyword>
<keyword evidence="7" id="KW-1185">Reference proteome</keyword>
<evidence type="ECO:0000256" key="2">
    <source>
        <dbReference type="ARBA" id="ARBA00022723"/>
    </source>
</evidence>
<evidence type="ECO:0000313" key="6">
    <source>
        <dbReference type="EMBL" id="SDZ41426.1"/>
    </source>
</evidence>
<keyword evidence="5" id="KW-0119">Carbohydrate metabolism</keyword>
<dbReference type="Pfam" id="PF04794">
    <property type="entry name" value="YdjC"/>
    <property type="match status" value="1"/>
</dbReference>
<evidence type="ECO:0000256" key="5">
    <source>
        <dbReference type="ARBA" id="ARBA00023277"/>
    </source>
</evidence>
<dbReference type="InterPro" id="IPR006879">
    <property type="entry name" value="YdjC-like"/>
</dbReference>
<dbReference type="CDD" id="cd10802">
    <property type="entry name" value="YdjC_TTHB029_like"/>
    <property type="match status" value="1"/>
</dbReference>
<protein>
    <recommendedName>
        <fullName evidence="8">ChbG/HpnK family deacetylase</fullName>
    </recommendedName>
</protein>
<dbReference type="PROSITE" id="PS51257">
    <property type="entry name" value="PROKAR_LIPOPROTEIN"/>
    <property type="match status" value="1"/>
</dbReference>
<proteinExistence type="predicted"/>
<name>A0A1H3STW3_9BACT</name>
<sequence>MKKIEKRFLFYFLLLGVFMGCTQTNNSQEILLIIHTDDYGLSSSHNQATLKAFSYGIVNSASIMMPCPWANDGVEYWKKNKDMDLGLHITLTNEWFTYKWAPMADKESVSGLMNENGFMLSNCQTLTELATPKEIETEMRAQIEAALQSGLAPTHLDAHMSCVFRTHPEVIASYLRLGEEYSIPPMISKANLDKLKKSYPELLIGIDLKKIPVVSQILIADEAQYDKIGMEAHYTDILQKLKPGLNVLLIHTAYDDPEMQIMTKNHDYWNAEWRQADYDYFTSDLARQVLKDNNIRTVTWREVGLEYVNKINK</sequence>
<dbReference type="Gene3D" id="3.20.20.370">
    <property type="entry name" value="Glycoside hydrolase/deacetylase"/>
    <property type="match status" value="1"/>
</dbReference>
<keyword evidence="3" id="KW-0378">Hydrolase</keyword>
<dbReference type="Proteomes" id="UP000199663">
    <property type="component" value="Unassembled WGS sequence"/>
</dbReference>
<evidence type="ECO:0008006" key="8">
    <source>
        <dbReference type="Google" id="ProtNLM"/>
    </source>
</evidence>
<evidence type="ECO:0000313" key="7">
    <source>
        <dbReference type="Proteomes" id="UP000199663"/>
    </source>
</evidence>
<dbReference type="PANTHER" id="PTHR31609">
    <property type="entry name" value="YDJC DEACETYLASE FAMILY MEMBER"/>
    <property type="match status" value="1"/>
</dbReference>